<evidence type="ECO:0000313" key="18">
    <source>
        <dbReference type="EMBL" id="QOR46473.1"/>
    </source>
</evidence>
<evidence type="ECO:0000256" key="13">
    <source>
        <dbReference type="NCBIfam" id="TIGR02402"/>
    </source>
</evidence>
<dbReference type="PANTHER" id="PTHR43651:SF11">
    <property type="entry name" value="MALTO-OLIGOSYLTREHALOSE TREHALOHYDROLASE"/>
    <property type="match status" value="1"/>
</dbReference>
<dbReference type="SUPFAM" id="SSF51445">
    <property type="entry name" value="(Trans)glycosidases"/>
    <property type="match status" value="1"/>
</dbReference>
<dbReference type="RefSeq" id="WP_197551679.1">
    <property type="nucleotide sequence ID" value="NZ_CP063213.1"/>
</dbReference>
<dbReference type="Gene3D" id="1.10.10.760">
    <property type="entry name" value="E-set domains of sugar-utilizing enzymes"/>
    <property type="match status" value="1"/>
</dbReference>
<evidence type="ECO:0000256" key="16">
    <source>
        <dbReference type="PIRSR" id="PIRSR006337-3"/>
    </source>
</evidence>
<feature type="domain" description="Glycosyl hydrolase family 13 catalytic" evidence="17">
    <location>
        <begin position="100"/>
        <end position="444"/>
    </location>
</feature>
<protein>
    <recommendedName>
        <fullName evidence="5 13">Malto-oligosyltrehalose trehalohydrolase</fullName>
        <shortName evidence="14">MTHase</shortName>
        <ecNumber evidence="4 13">3.2.1.141</ecNumber>
    </recommendedName>
    <alternativeName>
        <fullName evidence="11 14">4-alpha-D-((1-&gt;4)-alpha-D-glucano)trehalose trehalohydrolase</fullName>
    </alternativeName>
    <alternativeName>
        <fullName evidence="10 14">Maltooligosyl trehalose trehalohydrolase</fullName>
    </alternativeName>
</protein>
<dbReference type="PIRSF" id="PIRSF006337">
    <property type="entry name" value="Trehalose_TreZ"/>
    <property type="match status" value="1"/>
</dbReference>
<dbReference type="CDD" id="cd11325">
    <property type="entry name" value="AmyAc_GTHase"/>
    <property type="match status" value="1"/>
</dbReference>
<dbReference type="AlphaFoldDB" id="A0A7M1QX90"/>
<dbReference type="PANTHER" id="PTHR43651">
    <property type="entry name" value="1,4-ALPHA-GLUCAN-BRANCHING ENZYME"/>
    <property type="match status" value="1"/>
</dbReference>
<comment type="similarity">
    <text evidence="3 14">Belongs to the glycosyl hydrolase 13 family.</text>
</comment>
<evidence type="ECO:0000259" key="17">
    <source>
        <dbReference type="SMART" id="SM00642"/>
    </source>
</evidence>
<proteinExistence type="inferred from homology"/>
<dbReference type="InterPro" id="IPR017853">
    <property type="entry name" value="GH"/>
</dbReference>
<name>A0A7M1QX90_9ACTO</name>
<dbReference type="CDD" id="cd02853">
    <property type="entry name" value="E_set_MTHase_like_N"/>
    <property type="match status" value="1"/>
</dbReference>
<evidence type="ECO:0000256" key="6">
    <source>
        <dbReference type="ARBA" id="ARBA00022490"/>
    </source>
</evidence>
<dbReference type="EC" id="3.2.1.141" evidence="4 13"/>
<feature type="active site" description="Proton donor" evidence="15">
    <location>
        <position position="283"/>
    </location>
</feature>
<evidence type="ECO:0000256" key="1">
    <source>
        <dbReference type="ARBA" id="ARBA00004496"/>
    </source>
</evidence>
<feature type="active site" description="Nucleophile" evidence="15">
    <location>
        <position position="246"/>
    </location>
</feature>
<dbReference type="InterPro" id="IPR013783">
    <property type="entry name" value="Ig-like_fold"/>
</dbReference>
<evidence type="ECO:0000256" key="3">
    <source>
        <dbReference type="ARBA" id="ARBA00008061"/>
    </source>
</evidence>
<evidence type="ECO:0000256" key="11">
    <source>
        <dbReference type="ARBA" id="ARBA00033284"/>
    </source>
</evidence>
<dbReference type="UniPathway" id="UPA00299"/>
<feature type="site" description="Transition state stabilizer" evidence="16">
    <location>
        <position position="378"/>
    </location>
</feature>
<dbReference type="InterPro" id="IPR012768">
    <property type="entry name" value="Trehalose_TreZ"/>
</dbReference>
<reference evidence="18 19" key="1">
    <citation type="submission" date="2020-10" db="EMBL/GenBank/DDBJ databases">
        <title>Trueperella pecoris sp. nov. isolated from bovine and porcine specimens.</title>
        <authorList>
            <person name="Schoenecker L."/>
            <person name="Schnydrig P."/>
            <person name="Brodard I."/>
            <person name="Thomann A."/>
            <person name="Hemphill A."/>
            <person name="Rodriguez-Campos S."/>
            <person name="Perreten V."/>
            <person name="Jores J."/>
            <person name="Kittl S."/>
        </authorList>
    </citation>
    <scope>NUCLEOTIDE SEQUENCE [LARGE SCALE GENOMIC DNA]</scope>
    <source>
        <strain evidence="18 19">15A0121</strain>
    </source>
</reference>
<evidence type="ECO:0000256" key="2">
    <source>
        <dbReference type="ARBA" id="ARBA00005199"/>
    </source>
</evidence>
<evidence type="ECO:0000256" key="14">
    <source>
        <dbReference type="PIRNR" id="PIRNR006337"/>
    </source>
</evidence>
<evidence type="ECO:0000256" key="10">
    <source>
        <dbReference type="ARBA" id="ARBA00032057"/>
    </source>
</evidence>
<dbReference type="Proteomes" id="UP000595053">
    <property type="component" value="Chromosome"/>
</dbReference>
<comment type="subcellular location">
    <subcellularLocation>
        <location evidence="1 15">Cytoplasm</location>
    </subcellularLocation>
</comment>
<dbReference type="SUPFAM" id="SSF81296">
    <property type="entry name" value="E set domains"/>
    <property type="match status" value="1"/>
</dbReference>
<evidence type="ECO:0000256" key="7">
    <source>
        <dbReference type="ARBA" id="ARBA00022801"/>
    </source>
</evidence>
<comment type="catalytic activity">
    <reaction evidence="12 14">
        <text>hydrolysis of (1-&gt;4)-alpha-D-glucosidic linkage in 4-alpha-D-[(1-&gt;4)-alpha-D-glucanosyl]n trehalose to yield trehalose and (1-&gt;4)-alpha-D-glucan.</text>
        <dbReference type="EC" id="3.2.1.141"/>
    </reaction>
</comment>
<keyword evidence="9 14" id="KW-0326">Glycosidase</keyword>
<keyword evidence="7 14" id="KW-0378">Hydrolase</keyword>
<evidence type="ECO:0000256" key="4">
    <source>
        <dbReference type="ARBA" id="ARBA00012268"/>
    </source>
</evidence>
<keyword evidence="8" id="KW-0119">Carbohydrate metabolism</keyword>
<dbReference type="InterPro" id="IPR044901">
    <property type="entry name" value="Trehalose_TreZ_E-set_sf"/>
</dbReference>
<dbReference type="Gene3D" id="3.20.20.80">
    <property type="entry name" value="Glycosidases"/>
    <property type="match status" value="1"/>
</dbReference>
<dbReference type="GO" id="GO:0005992">
    <property type="term" value="P:trehalose biosynthetic process"/>
    <property type="evidence" value="ECO:0007669"/>
    <property type="project" value="UniProtKB-UniRule"/>
</dbReference>
<evidence type="ECO:0000256" key="8">
    <source>
        <dbReference type="ARBA" id="ARBA00023277"/>
    </source>
</evidence>
<dbReference type="GO" id="GO:0033942">
    <property type="term" value="F:4-alpha-D-(1-&gt;4)-alpha-D-glucanotrehalose trehalohydrolase activity"/>
    <property type="evidence" value="ECO:0007669"/>
    <property type="project" value="UniProtKB-EC"/>
</dbReference>
<organism evidence="18 19">
    <name type="scientific">Trueperella pecoris</name>
    <dbReference type="NCBI Taxonomy" id="2733571"/>
    <lineage>
        <taxon>Bacteria</taxon>
        <taxon>Bacillati</taxon>
        <taxon>Actinomycetota</taxon>
        <taxon>Actinomycetes</taxon>
        <taxon>Actinomycetales</taxon>
        <taxon>Actinomycetaceae</taxon>
        <taxon>Trueperella</taxon>
    </lineage>
</organism>
<evidence type="ECO:0000313" key="19">
    <source>
        <dbReference type="Proteomes" id="UP000595053"/>
    </source>
</evidence>
<gene>
    <name evidence="18" type="primary">treZ</name>
    <name evidence="18" type="ORF">INS88_04570</name>
</gene>
<keyword evidence="19" id="KW-1185">Reference proteome</keyword>
<dbReference type="NCBIfam" id="TIGR02402">
    <property type="entry name" value="trehalose_TreZ"/>
    <property type="match status" value="1"/>
</dbReference>
<dbReference type="GO" id="GO:0005737">
    <property type="term" value="C:cytoplasm"/>
    <property type="evidence" value="ECO:0007669"/>
    <property type="project" value="UniProtKB-SubCell"/>
</dbReference>
<dbReference type="EMBL" id="CP063213">
    <property type="protein sequence ID" value="QOR46473.1"/>
    <property type="molecule type" value="Genomic_DNA"/>
</dbReference>
<accession>A0A7M1QX90</accession>
<dbReference type="Pfam" id="PF00128">
    <property type="entry name" value="Alpha-amylase"/>
    <property type="match status" value="1"/>
</dbReference>
<dbReference type="Gene3D" id="2.60.40.10">
    <property type="entry name" value="Immunoglobulins"/>
    <property type="match status" value="1"/>
</dbReference>
<keyword evidence="6" id="KW-0963">Cytoplasm</keyword>
<sequence length="580" mass="64195">MANVKIWSPAATTVSVVLADSGRELALRPAGDGQFELERPLDVGTRYFVRVDGGMKLPDPRSMCQPLGPHGPSEIVDPAAFVWHDAGWRGTDLLGKVFYELHVGTFTDAGTFRAAIEKLDYLVGLGVDVVELMPIAPMPGERGWGYDGVSIYAIHAPYGHPEDLAALVDAIHARGMSACLDVVYNHFGPDGNYLAQFGPYFTDRHHTPWGEALNLDGDGADQVRRYLIDNAKQWLVDYHFDALRLDAVPHLHDESDYHFLAQLSDEIKELGDDLGRHLTLTAESDLNDPNMVLPTSEGGFGMDMQWADDVHHALHVWLTGETNAYYVDYTDDHSLAQGFEHGFVRVGQELQFAAAPRGSEIPEGLSGHRFMAFDENHDQVGNRLISDRPSLKLEPAELAVSRALILLSHYTPMLFMGEEWATTAPFHYFTDHGPELGAMIQEGRKAEFADWDMASIYGDIPAVMLNPQEEQTFLASKLPWHELDDSAHRRMHDFVRALIELRRSDPDVGAGDRSRTHVHVDGRAGWMSRGQTVVVFSVSPTPVTVPAPVAGKEEVLAWEPTQATADGVYLRSPGVAVYQS</sequence>
<comment type="pathway">
    <text evidence="2 14">Glycan biosynthesis; trehalose biosynthesis.</text>
</comment>
<evidence type="ECO:0000256" key="15">
    <source>
        <dbReference type="PIRSR" id="PIRSR006337-1"/>
    </source>
</evidence>
<evidence type="ECO:0000256" key="5">
    <source>
        <dbReference type="ARBA" id="ARBA00015938"/>
    </source>
</evidence>
<dbReference type="SMART" id="SM00642">
    <property type="entry name" value="Aamy"/>
    <property type="match status" value="1"/>
</dbReference>
<evidence type="ECO:0000256" key="9">
    <source>
        <dbReference type="ARBA" id="ARBA00023295"/>
    </source>
</evidence>
<dbReference type="InterPro" id="IPR014756">
    <property type="entry name" value="Ig_E-set"/>
</dbReference>
<evidence type="ECO:0000256" key="12">
    <source>
        <dbReference type="ARBA" id="ARBA00034013"/>
    </source>
</evidence>
<dbReference type="InterPro" id="IPR006047">
    <property type="entry name" value="GH13_cat_dom"/>
</dbReference>